<name>A0A0M3JXQ8_ANISI</name>
<accession>A0A0M3JXQ8</accession>
<dbReference type="Proteomes" id="UP000267096">
    <property type="component" value="Unassembled WGS sequence"/>
</dbReference>
<evidence type="ECO:0000313" key="3">
    <source>
        <dbReference type="Proteomes" id="UP000267096"/>
    </source>
</evidence>
<feature type="compositionally biased region" description="Polar residues" evidence="1">
    <location>
        <begin position="176"/>
        <end position="185"/>
    </location>
</feature>
<evidence type="ECO:0000313" key="2">
    <source>
        <dbReference type="EMBL" id="VDK47758.1"/>
    </source>
</evidence>
<organism evidence="4">
    <name type="scientific">Anisakis simplex</name>
    <name type="common">Herring worm</name>
    <dbReference type="NCBI Taxonomy" id="6269"/>
    <lineage>
        <taxon>Eukaryota</taxon>
        <taxon>Metazoa</taxon>
        <taxon>Ecdysozoa</taxon>
        <taxon>Nematoda</taxon>
        <taxon>Chromadorea</taxon>
        <taxon>Rhabditida</taxon>
        <taxon>Spirurina</taxon>
        <taxon>Ascaridomorpha</taxon>
        <taxon>Ascaridoidea</taxon>
        <taxon>Anisakidae</taxon>
        <taxon>Anisakis</taxon>
        <taxon>Anisakis simplex complex</taxon>
    </lineage>
</organism>
<reference evidence="2 3" key="2">
    <citation type="submission" date="2018-11" db="EMBL/GenBank/DDBJ databases">
        <authorList>
            <consortium name="Pathogen Informatics"/>
        </authorList>
    </citation>
    <scope>NUCLEOTIDE SEQUENCE [LARGE SCALE GENOMIC DNA]</scope>
</reference>
<keyword evidence="3" id="KW-1185">Reference proteome</keyword>
<feature type="region of interest" description="Disordered" evidence="1">
    <location>
        <begin position="167"/>
        <end position="186"/>
    </location>
</feature>
<proteinExistence type="predicted"/>
<gene>
    <name evidence="2" type="ORF">ASIM_LOCUS12614</name>
</gene>
<evidence type="ECO:0000256" key="1">
    <source>
        <dbReference type="SAM" id="MobiDB-lite"/>
    </source>
</evidence>
<sequence>MRFAYHLIVERQHSPKRDTLKDAPVLAHFLSPDANVPFYQHGDVAFFEFPADLDPRTGKMSAARSFSNAKTEHGSGLLKFVRKASQAVTSREQPDNVASSSSSAHHHNQHSSSMTSAYAEKLRRKSVGTFQRTASAAAASDIPYCGENNLTDEQQYAKESWKRSGTGAISAEPSAGTCSTVQTPSDGRGRVYELPEFLRKVRFH</sequence>
<dbReference type="AlphaFoldDB" id="A0A0M3JXQ8"/>
<evidence type="ECO:0000313" key="4">
    <source>
        <dbReference type="WBParaSite" id="ASIM_0001314801-mRNA-1"/>
    </source>
</evidence>
<reference evidence="4" key="1">
    <citation type="submission" date="2017-02" db="UniProtKB">
        <authorList>
            <consortium name="WormBaseParasite"/>
        </authorList>
    </citation>
    <scope>IDENTIFICATION</scope>
</reference>
<dbReference type="WBParaSite" id="ASIM_0001314801-mRNA-1">
    <property type="protein sequence ID" value="ASIM_0001314801-mRNA-1"/>
    <property type="gene ID" value="ASIM_0001314801"/>
</dbReference>
<dbReference type="OrthoDB" id="196547at2759"/>
<dbReference type="EMBL" id="UYRR01031218">
    <property type="protein sequence ID" value="VDK47758.1"/>
    <property type="molecule type" value="Genomic_DNA"/>
</dbReference>
<feature type="region of interest" description="Disordered" evidence="1">
    <location>
        <begin position="84"/>
        <end position="117"/>
    </location>
</feature>
<protein>
    <submittedName>
        <fullName evidence="2 4">Uncharacterized protein</fullName>
    </submittedName>
</protein>